<evidence type="ECO:0000256" key="1">
    <source>
        <dbReference type="SAM" id="Coils"/>
    </source>
</evidence>
<sequence length="145" mass="15668">MMEMGSLWSVLEEREAELSGQAEALREQLAGVEQALARLVIARETYQELMSVEQLVDQVVSGSSGHRALEEHADGLGEVLRETVKVFQAERVALDCRTVALGLGLAGTPAGLKTVRNRIARLATAGILVRADRGRYRLAEAGAAR</sequence>
<keyword evidence="3" id="KW-1185">Reference proteome</keyword>
<proteinExistence type="predicted"/>
<dbReference type="EMBL" id="JAGSOG010000527">
    <property type="protein sequence ID" value="MBR7839650.1"/>
    <property type="molecule type" value="Genomic_DNA"/>
</dbReference>
<dbReference type="Proteomes" id="UP000675781">
    <property type="component" value="Unassembled WGS sequence"/>
</dbReference>
<reference evidence="2" key="1">
    <citation type="submission" date="2021-04" db="EMBL/GenBank/DDBJ databases">
        <title>Genome based classification of Actinospica acidithermotolerans sp. nov., an actinobacterium isolated from an Indonesian hot spring.</title>
        <authorList>
            <person name="Kusuma A.B."/>
            <person name="Putra K.E."/>
            <person name="Nafisah S."/>
            <person name="Loh J."/>
            <person name="Nouioui I."/>
            <person name="Goodfellow M."/>
        </authorList>
    </citation>
    <scope>NUCLEOTIDE SEQUENCE</scope>
    <source>
        <strain evidence="2">CSCA 57</strain>
    </source>
</reference>
<feature type="coiled-coil region" evidence="1">
    <location>
        <begin position="15"/>
        <end position="42"/>
    </location>
</feature>
<dbReference type="AlphaFoldDB" id="A0A941EXG2"/>
<evidence type="ECO:0000313" key="2">
    <source>
        <dbReference type="EMBL" id="MBR7839650.1"/>
    </source>
</evidence>
<accession>A0A941EXG2</accession>
<dbReference type="RefSeq" id="WP_212534074.1">
    <property type="nucleotide sequence ID" value="NZ_JAGSOG010000527.1"/>
</dbReference>
<name>A0A941EXG2_9ACTN</name>
<comment type="caution">
    <text evidence="2">The sequence shown here is derived from an EMBL/GenBank/DDBJ whole genome shotgun (WGS) entry which is preliminary data.</text>
</comment>
<evidence type="ECO:0000313" key="3">
    <source>
        <dbReference type="Proteomes" id="UP000675781"/>
    </source>
</evidence>
<keyword evidence="1" id="KW-0175">Coiled coil</keyword>
<protein>
    <submittedName>
        <fullName evidence="2">Uncharacterized protein</fullName>
    </submittedName>
</protein>
<gene>
    <name evidence="2" type="ORF">KDL01_40740</name>
</gene>
<organism evidence="2 3">
    <name type="scientific">Actinospica durhamensis</name>
    <dbReference type="NCBI Taxonomy" id="1508375"/>
    <lineage>
        <taxon>Bacteria</taxon>
        <taxon>Bacillati</taxon>
        <taxon>Actinomycetota</taxon>
        <taxon>Actinomycetes</taxon>
        <taxon>Catenulisporales</taxon>
        <taxon>Actinospicaceae</taxon>
        <taxon>Actinospica</taxon>
    </lineage>
</organism>